<protein>
    <submittedName>
        <fullName evidence="5">Uncharacterized protein LOC111110328</fullName>
    </submittedName>
</protein>
<keyword evidence="4" id="KW-1185">Reference proteome</keyword>
<accession>A0A8B8BGJ5</accession>
<evidence type="ECO:0000256" key="2">
    <source>
        <dbReference type="SAM" id="Phobius"/>
    </source>
</evidence>
<keyword evidence="2" id="KW-0812">Transmembrane</keyword>
<proteinExistence type="predicted"/>
<sequence>MNNFRRIVRWTLKSLFLLFVPVLTLNKTIIRLDTTGNGDCGGIYNISSENDVRLTAAGRLPAGTCAVTLRVDSHSSLQCEKVCIKMSTSQLMTCDVKMMFVPVKFDKSKVEDPKRYDCRNPFPATWCPSADVFYVLVTESVRYPLNKDALYRFDVDLTPHCVPRRDTTMEREAQISHKYTVEKSAREKWVYVEGVVVSICLASIFLVALIVFVCYYRAQKNNGPSRYEITKSSSKEPILSTVKSKLPFRSQKRKTQGSTRSTESYHQIAETDPCYNKADVEVADIMQDRSDSASTLVIGQDSKRMAENPV</sequence>
<feature type="signal peptide" evidence="3">
    <location>
        <begin position="1"/>
        <end position="26"/>
    </location>
</feature>
<dbReference type="RefSeq" id="XP_022302487.1">
    <property type="nucleotide sequence ID" value="XM_022446779.1"/>
</dbReference>
<feature type="transmembrane region" description="Helical" evidence="2">
    <location>
        <begin position="189"/>
        <end position="216"/>
    </location>
</feature>
<gene>
    <name evidence="5" type="primary">LOC111110328</name>
</gene>
<feature type="compositionally biased region" description="Basic and acidic residues" evidence="1">
    <location>
        <begin position="301"/>
        <end position="310"/>
    </location>
</feature>
<feature type="region of interest" description="Disordered" evidence="1">
    <location>
        <begin position="291"/>
        <end position="310"/>
    </location>
</feature>
<keyword evidence="2" id="KW-0472">Membrane</keyword>
<reference evidence="5" key="1">
    <citation type="submission" date="2025-08" db="UniProtKB">
        <authorList>
            <consortium name="RefSeq"/>
        </authorList>
    </citation>
    <scope>IDENTIFICATION</scope>
    <source>
        <tissue evidence="5">Whole sample</tissue>
    </source>
</reference>
<name>A0A8B8BGJ5_CRAVI</name>
<dbReference type="OrthoDB" id="6109077at2759"/>
<dbReference type="GeneID" id="111110328"/>
<dbReference type="AlphaFoldDB" id="A0A8B8BGJ5"/>
<feature type="region of interest" description="Disordered" evidence="1">
    <location>
        <begin position="248"/>
        <end position="267"/>
    </location>
</feature>
<evidence type="ECO:0000256" key="3">
    <source>
        <dbReference type="SAM" id="SignalP"/>
    </source>
</evidence>
<organism evidence="4 5">
    <name type="scientific">Crassostrea virginica</name>
    <name type="common">Eastern oyster</name>
    <dbReference type="NCBI Taxonomy" id="6565"/>
    <lineage>
        <taxon>Eukaryota</taxon>
        <taxon>Metazoa</taxon>
        <taxon>Spiralia</taxon>
        <taxon>Lophotrochozoa</taxon>
        <taxon>Mollusca</taxon>
        <taxon>Bivalvia</taxon>
        <taxon>Autobranchia</taxon>
        <taxon>Pteriomorphia</taxon>
        <taxon>Ostreida</taxon>
        <taxon>Ostreoidea</taxon>
        <taxon>Ostreidae</taxon>
        <taxon>Crassostrea</taxon>
    </lineage>
</organism>
<dbReference type="KEGG" id="cvn:111110328"/>
<feature type="chain" id="PRO_5034768207" evidence="3">
    <location>
        <begin position="27"/>
        <end position="310"/>
    </location>
</feature>
<dbReference type="Proteomes" id="UP000694844">
    <property type="component" value="Chromosome 8"/>
</dbReference>
<keyword evidence="2" id="KW-1133">Transmembrane helix</keyword>
<evidence type="ECO:0000313" key="5">
    <source>
        <dbReference type="RefSeq" id="XP_022302487.1"/>
    </source>
</evidence>
<keyword evidence="3" id="KW-0732">Signal</keyword>
<evidence type="ECO:0000313" key="4">
    <source>
        <dbReference type="Proteomes" id="UP000694844"/>
    </source>
</evidence>
<feature type="compositionally biased region" description="Polar residues" evidence="1">
    <location>
        <begin position="256"/>
        <end position="265"/>
    </location>
</feature>
<evidence type="ECO:0000256" key="1">
    <source>
        <dbReference type="SAM" id="MobiDB-lite"/>
    </source>
</evidence>